<evidence type="ECO:0000313" key="2">
    <source>
        <dbReference type="EMBL" id="KAG7155558.1"/>
    </source>
</evidence>
<dbReference type="AlphaFoldDB" id="A0A8J5ML52"/>
<protein>
    <submittedName>
        <fullName evidence="2">Uncharacterized protein</fullName>
    </submittedName>
</protein>
<proteinExistence type="predicted"/>
<sequence>MLEGLRMALGAWWLPLLLLPWHCLGDTYQFYKFFYSNSTSVTLIEKSVIPRGLSLALSYCGLLCGQEAACTFFRVPNGLCLLYAGPLPQGAALQDVGGDMIMAHTNGTILEDLALNAEVTGIPNHTDYPVPYSALVDGTLGTRTSKYDCPTTEASKDPHITINLRQEKTITLIVVTASISHRAPNFKSLEIYVGNTGNYAQDSLITTTNTVHGGYRTVHNLPQDLLIRRQHRPVSRPGVRRVATDRCMDSSGGQVYGQV</sequence>
<evidence type="ECO:0000313" key="3">
    <source>
        <dbReference type="Proteomes" id="UP000747542"/>
    </source>
</evidence>
<dbReference type="InterPro" id="IPR008979">
    <property type="entry name" value="Galactose-bd-like_sf"/>
</dbReference>
<dbReference type="Gene3D" id="2.60.120.260">
    <property type="entry name" value="Galactose-binding domain-like"/>
    <property type="match status" value="1"/>
</dbReference>
<name>A0A8J5ML52_HOMAM</name>
<feature type="signal peptide" evidence="1">
    <location>
        <begin position="1"/>
        <end position="25"/>
    </location>
</feature>
<dbReference type="SUPFAM" id="SSF49785">
    <property type="entry name" value="Galactose-binding domain-like"/>
    <property type="match status" value="1"/>
</dbReference>
<keyword evidence="3" id="KW-1185">Reference proteome</keyword>
<gene>
    <name evidence="2" type="ORF">Hamer_G026774</name>
</gene>
<feature type="chain" id="PRO_5035258389" evidence="1">
    <location>
        <begin position="26"/>
        <end position="259"/>
    </location>
</feature>
<accession>A0A8J5ML52</accession>
<dbReference type="EMBL" id="JAHLQT010041171">
    <property type="protein sequence ID" value="KAG7155558.1"/>
    <property type="molecule type" value="Genomic_DNA"/>
</dbReference>
<keyword evidence="1" id="KW-0732">Signal</keyword>
<organism evidence="2 3">
    <name type="scientific">Homarus americanus</name>
    <name type="common">American lobster</name>
    <dbReference type="NCBI Taxonomy" id="6706"/>
    <lineage>
        <taxon>Eukaryota</taxon>
        <taxon>Metazoa</taxon>
        <taxon>Ecdysozoa</taxon>
        <taxon>Arthropoda</taxon>
        <taxon>Crustacea</taxon>
        <taxon>Multicrustacea</taxon>
        <taxon>Malacostraca</taxon>
        <taxon>Eumalacostraca</taxon>
        <taxon>Eucarida</taxon>
        <taxon>Decapoda</taxon>
        <taxon>Pleocyemata</taxon>
        <taxon>Astacidea</taxon>
        <taxon>Nephropoidea</taxon>
        <taxon>Nephropidae</taxon>
        <taxon>Homarus</taxon>
    </lineage>
</organism>
<comment type="caution">
    <text evidence="2">The sequence shown here is derived from an EMBL/GenBank/DDBJ whole genome shotgun (WGS) entry which is preliminary data.</text>
</comment>
<feature type="non-terminal residue" evidence="2">
    <location>
        <position position="259"/>
    </location>
</feature>
<reference evidence="2" key="1">
    <citation type="journal article" date="2021" name="Sci. Adv.">
        <title>The American lobster genome reveals insights on longevity, neural, and immune adaptations.</title>
        <authorList>
            <person name="Polinski J.M."/>
            <person name="Zimin A.V."/>
            <person name="Clark K.F."/>
            <person name="Kohn A.B."/>
            <person name="Sadowski N."/>
            <person name="Timp W."/>
            <person name="Ptitsyn A."/>
            <person name="Khanna P."/>
            <person name="Romanova D.Y."/>
            <person name="Williams P."/>
            <person name="Greenwood S.J."/>
            <person name="Moroz L.L."/>
            <person name="Walt D.R."/>
            <person name="Bodnar A.G."/>
        </authorList>
    </citation>
    <scope>NUCLEOTIDE SEQUENCE</scope>
    <source>
        <strain evidence="2">GMGI-L3</strain>
    </source>
</reference>
<evidence type="ECO:0000256" key="1">
    <source>
        <dbReference type="SAM" id="SignalP"/>
    </source>
</evidence>
<dbReference type="Proteomes" id="UP000747542">
    <property type="component" value="Unassembled WGS sequence"/>
</dbReference>